<dbReference type="EMBL" id="RGOB01000044">
    <property type="protein sequence ID" value="NCU53096.1"/>
    <property type="molecule type" value="Genomic_DNA"/>
</dbReference>
<comment type="caution">
    <text evidence="1">The sequence shown here is derived from an EMBL/GenBank/DDBJ whole genome shotgun (WGS) entry which is preliminary data.</text>
</comment>
<reference evidence="1" key="1">
    <citation type="submission" date="2018-10" db="EMBL/GenBank/DDBJ databases">
        <title>Iterative Subtractive Binning of Freshwater Chronoseries Metagenomes Recovers Nearly Complete Genomes from over Four Hundred Novel Species.</title>
        <authorList>
            <person name="Rodriguez-R L.M."/>
            <person name="Tsementzi D."/>
            <person name="Luo C."/>
            <person name="Konstantinidis K.T."/>
        </authorList>
    </citation>
    <scope>NUCLEOTIDE SEQUENCE</scope>
    <source>
        <strain evidence="1">WB8_2A_004</strain>
    </source>
</reference>
<evidence type="ECO:0000313" key="2">
    <source>
        <dbReference type="Proteomes" id="UP000747791"/>
    </source>
</evidence>
<evidence type="ECO:0000313" key="1">
    <source>
        <dbReference type="EMBL" id="NCU53096.1"/>
    </source>
</evidence>
<name>A0A966HN38_9PROT</name>
<organism evidence="1 2">
    <name type="scientific">Candidatus Fonsibacter lacus</name>
    <dbReference type="NCBI Taxonomy" id="2576439"/>
    <lineage>
        <taxon>Bacteria</taxon>
        <taxon>Pseudomonadati</taxon>
        <taxon>Pseudomonadota</taxon>
        <taxon>Alphaproteobacteria</taxon>
        <taxon>Candidatus Pelagibacterales</taxon>
        <taxon>Candidatus Pelagibacterales incertae sedis</taxon>
        <taxon>Candidatus Fonsibacter</taxon>
    </lineage>
</organism>
<dbReference type="PANTHER" id="PTHR37463">
    <property type="entry name" value="GSL3115 PROTEIN"/>
    <property type="match status" value="1"/>
</dbReference>
<dbReference type="PANTHER" id="PTHR37463:SF1">
    <property type="entry name" value="DUF2256 DOMAIN-CONTAINING PROTEIN"/>
    <property type="match status" value="1"/>
</dbReference>
<dbReference type="Pfam" id="PF10013">
    <property type="entry name" value="DUF2256"/>
    <property type="match status" value="1"/>
</dbReference>
<protein>
    <submittedName>
        <fullName evidence="1">DUF2256 domain-containing protein</fullName>
    </submittedName>
</protein>
<dbReference type="AlphaFoldDB" id="A0A966HN38"/>
<dbReference type="Proteomes" id="UP000747791">
    <property type="component" value="Unassembled WGS sequence"/>
</dbReference>
<accession>A0A966HN38</accession>
<gene>
    <name evidence="1" type="ORF">EBX74_02165</name>
</gene>
<dbReference type="InterPro" id="IPR017136">
    <property type="entry name" value="UCP037205"/>
</dbReference>
<sequence>MRKKNQLPKKICPSCNREFLWRKKWEKNWDFVKYCSKKCSKN</sequence>
<proteinExistence type="predicted"/>